<name>A0A7D9E1P2_PARCT</name>
<feature type="non-terminal residue" evidence="1">
    <location>
        <position position="82"/>
    </location>
</feature>
<accession>A0A7D9E1P2</accession>
<keyword evidence="2" id="KW-1185">Reference proteome</keyword>
<evidence type="ECO:0000313" key="2">
    <source>
        <dbReference type="Proteomes" id="UP001152795"/>
    </source>
</evidence>
<evidence type="ECO:0000313" key="1">
    <source>
        <dbReference type="EMBL" id="CAB3997759.1"/>
    </source>
</evidence>
<protein>
    <submittedName>
        <fullName evidence="1">Uncharacterized protein</fullName>
    </submittedName>
</protein>
<dbReference type="AlphaFoldDB" id="A0A7D9E1P2"/>
<proteinExistence type="predicted"/>
<organism evidence="1 2">
    <name type="scientific">Paramuricea clavata</name>
    <name type="common">Red gorgonian</name>
    <name type="synonym">Violescent sea-whip</name>
    <dbReference type="NCBI Taxonomy" id="317549"/>
    <lineage>
        <taxon>Eukaryota</taxon>
        <taxon>Metazoa</taxon>
        <taxon>Cnidaria</taxon>
        <taxon>Anthozoa</taxon>
        <taxon>Octocorallia</taxon>
        <taxon>Malacalcyonacea</taxon>
        <taxon>Plexauridae</taxon>
        <taxon>Paramuricea</taxon>
    </lineage>
</organism>
<sequence length="82" mass="9987">MKIPYYKQKSFKRHIWDFSNINIAELNEELSNLNCENCERENNRIGDVYKNWFDYFYSTVKKHIPNRIVAIRPNDKPWMTSA</sequence>
<dbReference type="EMBL" id="CACRXK020003178">
    <property type="protein sequence ID" value="CAB3997759.1"/>
    <property type="molecule type" value="Genomic_DNA"/>
</dbReference>
<dbReference type="Proteomes" id="UP001152795">
    <property type="component" value="Unassembled WGS sequence"/>
</dbReference>
<reference evidence="1" key="1">
    <citation type="submission" date="2020-04" db="EMBL/GenBank/DDBJ databases">
        <authorList>
            <person name="Alioto T."/>
            <person name="Alioto T."/>
            <person name="Gomez Garrido J."/>
        </authorList>
    </citation>
    <scope>NUCLEOTIDE SEQUENCE</scope>
    <source>
        <strain evidence="1">A484AB</strain>
    </source>
</reference>
<comment type="caution">
    <text evidence="1">The sequence shown here is derived from an EMBL/GenBank/DDBJ whole genome shotgun (WGS) entry which is preliminary data.</text>
</comment>
<gene>
    <name evidence="1" type="ORF">PACLA_8A084018</name>
</gene>